<dbReference type="EMBL" id="QGHF01000001">
    <property type="protein sequence ID" value="PWL00640.1"/>
    <property type="molecule type" value="Genomic_DNA"/>
</dbReference>
<gene>
    <name evidence="1" type="ORF">C7431_101452</name>
</gene>
<dbReference type="Proteomes" id="UP000245981">
    <property type="component" value="Unassembled WGS sequence"/>
</dbReference>
<name>A0A2V2BMV7_9GAMM</name>
<proteinExistence type="predicted"/>
<organism evidence="1 2">
    <name type="scientific">Pantoea allii</name>
    <dbReference type="NCBI Taxonomy" id="574096"/>
    <lineage>
        <taxon>Bacteria</taxon>
        <taxon>Pseudomonadati</taxon>
        <taxon>Pseudomonadota</taxon>
        <taxon>Gammaproteobacteria</taxon>
        <taxon>Enterobacterales</taxon>
        <taxon>Erwiniaceae</taxon>
        <taxon>Pantoea</taxon>
    </lineage>
</organism>
<dbReference type="AlphaFoldDB" id="A0A2V2BMV7"/>
<evidence type="ECO:0000313" key="1">
    <source>
        <dbReference type="EMBL" id="PWL00640.1"/>
    </source>
</evidence>
<accession>A0A2V2BMV7</accession>
<comment type="caution">
    <text evidence="1">The sequence shown here is derived from an EMBL/GenBank/DDBJ whole genome shotgun (WGS) entry which is preliminary data.</text>
</comment>
<reference evidence="1 2" key="1">
    <citation type="submission" date="2018-05" db="EMBL/GenBank/DDBJ databases">
        <title>Genomic Encyclopedia of Type Strains, Phase IV (KMG-V): Genome sequencing to study the core and pangenomes of soil and plant-associated prokaryotes.</title>
        <authorList>
            <person name="Whitman W."/>
        </authorList>
    </citation>
    <scope>NUCLEOTIDE SEQUENCE [LARGE SCALE GENOMIC DNA]</scope>
    <source>
        <strain evidence="1 2">PNA 200-10</strain>
    </source>
</reference>
<evidence type="ECO:0000313" key="2">
    <source>
        <dbReference type="Proteomes" id="UP000245981"/>
    </source>
</evidence>
<protein>
    <submittedName>
        <fullName evidence="1">Uncharacterized protein</fullName>
    </submittedName>
</protein>
<sequence>MLIRYVQSGIILASRSLNATRLGKVAFLYGVGMMNDRLGFEVDC</sequence>